<keyword evidence="3" id="KW-1185">Reference proteome</keyword>
<dbReference type="PROSITE" id="PS50943">
    <property type="entry name" value="HTH_CROC1"/>
    <property type="match status" value="1"/>
</dbReference>
<protein>
    <submittedName>
        <fullName evidence="2">XRE family transcriptional regulator</fullName>
    </submittedName>
</protein>
<gene>
    <name evidence="2" type="ORF">DLJ59_16985</name>
</gene>
<evidence type="ECO:0000313" key="2">
    <source>
        <dbReference type="EMBL" id="RQX01888.1"/>
    </source>
</evidence>
<dbReference type="AlphaFoldDB" id="A0A3N9WM43"/>
<dbReference type="SMART" id="SM00530">
    <property type="entry name" value="HTH_XRE"/>
    <property type="match status" value="1"/>
</dbReference>
<proteinExistence type="predicted"/>
<name>A0A3N9WM43_9ACTN</name>
<reference evidence="2 3" key="1">
    <citation type="submission" date="2018-05" db="EMBL/GenBank/DDBJ databases">
        <title>Micromonospora from Atacama Desert.</title>
        <authorList>
            <person name="Carro L."/>
            <person name="Goodfellow M."/>
            <person name="Klenk H.-P."/>
        </authorList>
    </citation>
    <scope>NUCLEOTIDE SEQUENCE [LARGE SCALE GENOMIC DNA]</scope>
    <source>
        <strain evidence="2 3">LB39</strain>
    </source>
</reference>
<feature type="domain" description="HTH cro/C1-type" evidence="1">
    <location>
        <begin position="62"/>
        <end position="117"/>
    </location>
</feature>
<dbReference type="InterPro" id="IPR001387">
    <property type="entry name" value="Cro/C1-type_HTH"/>
</dbReference>
<accession>A0A3N9WM43</accession>
<dbReference type="Pfam" id="PF13560">
    <property type="entry name" value="HTH_31"/>
    <property type="match status" value="1"/>
</dbReference>
<evidence type="ECO:0000313" key="3">
    <source>
        <dbReference type="Proteomes" id="UP000282312"/>
    </source>
</evidence>
<comment type="caution">
    <text evidence="2">The sequence shown here is derived from an EMBL/GenBank/DDBJ whole genome shotgun (WGS) entry which is preliminary data.</text>
</comment>
<dbReference type="InterPro" id="IPR010982">
    <property type="entry name" value="Lambda_DNA-bd_dom_sf"/>
</dbReference>
<dbReference type="SUPFAM" id="SSF47413">
    <property type="entry name" value="lambda repressor-like DNA-binding domains"/>
    <property type="match status" value="1"/>
</dbReference>
<dbReference type="GO" id="GO:0003677">
    <property type="term" value="F:DNA binding"/>
    <property type="evidence" value="ECO:0007669"/>
    <property type="project" value="InterPro"/>
</dbReference>
<dbReference type="EMBL" id="QGSZ01000217">
    <property type="protein sequence ID" value="RQX01888.1"/>
    <property type="molecule type" value="Genomic_DNA"/>
</dbReference>
<dbReference type="CDD" id="cd00093">
    <property type="entry name" value="HTH_XRE"/>
    <property type="match status" value="1"/>
</dbReference>
<sequence>MCSSRTPVCGRRPGSRPVWRVPTQVRGAGVDASRRPDLRSMEGWGMGASAQGEAAAAFVRELAYWRHHRAMSKKTLAGRIGFDPSYVSHIESGRHQPTEEFARRVEAVLETGNRVWQRYVAFAGTKLQRGLRLAPAPTAIPPPSGPHLVIEEELAALSLADGWYECRIQRHLHSVGTEPITRHTVQIDIDRFPEDPERSMAFHARHPLSVDEVDFRASIGADQPEPMRWKVTRTRNAFMKIALMFGTEEVPYPLYPGQRTWIHYAYRVPEWKFGDWLQRDIRLPTRRLNIRLTFPSSSRPVVWGSETSFTTDVAATVTPSPRECDGLVEYEWEVPRPRLRAQYRLNWRYPDLSRQ</sequence>
<organism evidence="2 3">
    <name type="scientific">Micromonospora inaquosa</name>
    <dbReference type="NCBI Taxonomy" id="2203716"/>
    <lineage>
        <taxon>Bacteria</taxon>
        <taxon>Bacillati</taxon>
        <taxon>Actinomycetota</taxon>
        <taxon>Actinomycetes</taxon>
        <taxon>Micromonosporales</taxon>
        <taxon>Micromonosporaceae</taxon>
        <taxon>Micromonospora</taxon>
    </lineage>
</organism>
<dbReference type="Proteomes" id="UP000282312">
    <property type="component" value="Unassembled WGS sequence"/>
</dbReference>
<dbReference type="Gene3D" id="1.10.260.40">
    <property type="entry name" value="lambda repressor-like DNA-binding domains"/>
    <property type="match status" value="1"/>
</dbReference>
<evidence type="ECO:0000259" key="1">
    <source>
        <dbReference type="PROSITE" id="PS50943"/>
    </source>
</evidence>